<dbReference type="InterPro" id="IPR013437">
    <property type="entry name" value="FtsW"/>
</dbReference>
<evidence type="ECO:0000256" key="1">
    <source>
        <dbReference type="ARBA" id="ARBA00004651"/>
    </source>
</evidence>
<keyword evidence="8 16" id="KW-0133">Cell shape</keyword>
<dbReference type="InterPro" id="IPR018365">
    <property type="entry name" value="Cell_cycle_FtsW-rel_CS"/>
</dbReference>
<evidence type="ECO:0000256" key="7">
    <source>
        <dbReference type="ARBA" id="ARBA00022692"/>
    </source>
</evidence>
<keyword evidence="3 16" id="KW-1003">Cell membrane</keyword>
<dbReference type="GO" id="GO:0005886">
    <property type="term" value="C:plasma membrane"/>
    <property type="evidence" value="ECO:0007669"/>
    <property type="project" value="UniProtKB-SubCell"/>
</dbReference>
<comment type="similarity">
    <text evidence="14 16">Belongs to the SEDS family. FtsW subfamily.</text>
</comment>
<dbReference type="STRING" id="326522.BWD08_04945"/>
<evidence type="ECO:0000256" key="11">
    <source>
        <dbReference type="ARBA" id="ARBA00023136"/>
    </source>
</evidence>
<dbReference type="PROSITE" id="PS00428">
    <property type="entry name" value="FTSW_RODA_SPOVE"/>
    <property type="match status" value="1"/>
</dbReference>
<dbReference type="GO" id="GO:0043093">
    <property type="term" value="P:FtsZ-dependent cytokinesis"/>
    <property type="evidence" value="ECO:0007669"/>
    <property type="project" value="UniProtKB-UniRule"/>
</dbReference>
<dbReference type="GO" id="GO:0032153">
    <property type="term" value="C:cell division site"/>
    <property type="evidence" value="ECO:0007669"/>
    <property type="project" value="UniProtKB-UniRule"/>
</dbReference>
<name>A0A1X3CK94_9NEIS</name>
<reference evidence="17 18" key="1">
    <citation type="submission" date="2018-12" db="EMBL/GenBank/DDBJ databases">
        <authorList>
            <consortium name="Pathogen Informatics"/>
        </authorList>
    </citation>
    <scope>NUCLEOTIDE SEQUENCE [LARGE SCALE GENOMIC DNA]</scope>
    <source>
        <strain evidence="17 18">NCTC12227</strain>
    </source>
</reference>
<keyword evidence="6 16" id="KW-0808">Transferase</keyword>
<feature type="transmembrane region" description="Helical" evidence="16">
    <location>
        <begin position="352"/>
        <end position="371"/>
    </location>
</feature>
<dbReference type="EC" id="2.4.99.28" evidence="16"/>
<evidence type="ECO:0000256" key="9">
    <source>
        <dbReference type="ARBA" id="ARBA00022984"/>
    </source>
</evidence>
<feature type="transmembrane region" description="Helical" evidence="16">
    <location>
        <begin position="54"/>
        <end position="75"/>
    </location>
</feature>
<keyword evidence="5 16" id="KW-0328">Glycosyltransferase</keyword>
<keyword evidence="9 16" id="KW-0573">Peptidoglycan synthesis</keyword>
<keyword evidence="13 16" id="KW-0961">Cell wall biogenesis/degradation</keyword>
<evidence type="ECO:0000256" key="10">
    <source>
        <dbReference type="ARBA" id="ARBA00022989"/>
    </source>
</evidence>
<evidence type="ECO:0000256" key="2">
    <source>
        <dbReference type="ARBA" id="ARBA00004752"/>
    </source>
</evidence>
<feature type="transmembrane region" description="Helical" evidence="16">
    <location>
        <begin position="152"/>
        <end position="168"/>
    </location>
</feature>
<evidence type="ECO:0000256" key="4">
    <source>
        <dbReference type="ARBA" id="ARBA00022618"/>
    </source>
</evidence>
<protein>
    <recommendedName>
        <fullName evidence="16">Probable peptidoglycan glycosyltransferase FtsW</fullName>
        <shortName evidence="16">PGT</shortName>
        <ecNumber evidence="16">2.4.99.28</ecNumber>
    </recommendedName>
    <alternativeName>
        <fullName evidence="16">Cell division protein FtsW</fullName>
    </alternativeName>
    <alternativeName>
        <fullName evidence="16">Cell wall polymerase</fullName>
    </alternativeName>
    <alternativeName>
        <fullName evidence="16">Peptidoglycan polymerase</fullName>
        <shortName evidence="16">PG polymerase</shortName>
    </alternativeName>
</protein>
<evidence type="ECO:0000256" key="3">
    <source>
        <dbReference type="ARBA" id="ARBA00022475"/>
    </source>
</evidence>
<dbReference type="PANTHER" id="PTHR30474">
    <property type="entry name" value="CELL CYCLE PROTEIN"/>
    <property type="match status" value="1"/>
</dbReference>
<feature type="transmembrane region" description="Helical" evidence="16">
    <location>
        <begin position="272"/>
        <end position="298"/>
    </location>
</feature>
<dbReference type="GO" id="GO:0015648">
    <property type="term" value="F:lipid-linked peptidoglycan transporter activity"/>
    <property type="evidence" value="ECO:0007669"/>
    <property type="project" value="TreeGrafter"/>
</dbReference>
<evidence type="ECO:0000256" key="12">
    <source>
        <dbReference type="ARBA" id="ARBA00023306"/>
    </source>
</evidence>
<evidence type="ECO:0000256" key="16">
    <source>
        <dbReference type="HAMAP-Rule" id="MF_00913"/>
    </source>
</evidence>
<feature type="transmembrane region" description="Helical" evidence="16">
    <location>
        <begin position="310"/>
        <end position="332"/>
    </location>
</feature>
<accession>A0A1X3CK94</accession>
<dbReference type="AlphaFoldDB" id="A0A1X3CK94"/>
<evidence type="ECO:0000256" key="6">
    <source>
        <dbReference type="ARBA" id="ARBA00022679"/>
    </source>
</evidence>
<evidence type="ECO:0000256" key="14">
    <source>
        <dbReference type="ARBA" id="ARBA00038053"/>
    </source>
</evidence>
<evidence type="ECO:0000313" key="17">
    <source>
        <dbReference type="EMBL" id="VEJ22292.1"/>
    </source>
</evidence>
<dbReference type="HAMAP" id="MF_00913">
    <property type="entry name" value="PGT_FtsW_proteobact"/>
    <property type="match status" value="1"/>
</dbReference>
<dbReference type="GO" id="GO:0009252">
    <property type="term" value="P:peptidoglycan biosynthetic process"/>
    <property type="evidence" value="ECO:0007669"/>
    <property type="project" value="UniProtKB-UniRule"/>
</dbReference>
<comment type="function">
    <text evidence="16">Peptidoglycan polymerase that is essential for cell division.</text>
</comment>
<feature type="transmembrane region" description="Helical" evidence="16">
    <location>
        <begin position="198"/>
        <end position="218"/>
    </location>
</feature>
<gene>
    <name evidence="16 17" type="primary">ftsW</name>
    <name evidence="17" type="ORF">NCTC12227_02081</name>
</gene>
<dbReference type="Pfam" id="PF01098">
    <property type="entry name" value="FTSW_RODA_SPOVE"/>
    <property type="match status" value="1"/>
</dbReference>
<dbReference type="NCBIfam" id="TIGR02614">
    <property type="entry name" value="ftsW"/>
    <property type="match status" value="1"/>
</dbReference>
<keyword evidence="12 16" id="KW-0131">Cell cycle</keyword>
<feature type="transmembrane region" description="Helical" evidence="16">
    <location>
        <begin position="174"/>
        <end position="191"/>
    </location>
</feature>
<feature type="transmembrane region" description="Helical" evidence="16">
    <location>
        <begin position="23"/>
        <end position="48"/>
    </location>
</feature>
<dbReference type="GO" id="GO:0008360">
    <property type="term" value="P:regulation of cell shape"/>
    <property type="evidence" value="ECO:0007669"/>
    <property type="project" value="UniProtKB-KW"/>
</dbReference>
<keyword evidence="10 16" id="KW-1133">Transmembrane helix</keyword>
<keyword evidence="16" id="KW-0997">Cell inner membrane</keyword>
<dbReference type="EMBL" id="LR134516">
    <property type="protein sequence ID" value="VEJ22292.1"/>
    <property type="molecule type" value="Genomic_DNA"/>
</dbReference>
<evidence type="ECO:0000256" key="13">
    <source>
        <dbReference type="ARBA" id="ARBA00023316"/>
    </source>
</evidence>
<keyword evidence="7 16" id="KW-0812">Transmembrane</keyword>
<dbReference type="KEGG" id="nani:NCTC12227_02081"/>
<dbReference type="OrthoDB" id="9768187at2"/>
<feature type="transmembrane region" description="Helical" evidence="16">
    <location>
        <begin position="124"/>
        <end position="140"/>
    </location>
</feature>
<dbReference type="UniPathway" id="UPA00219"/>
<keyword evidence="11 16" id="KW-0472">Membrane</keyword>
<proteinExistence type="inferred from homology"/>
<dbReference type="PANTHER" id="PTHR30474:SF2">
    <property type="entry name" value="PEPTIDOGLYCAN GLYCOSYLTRANSFERASE FTSW-RELATED"/>
    <property type="match status" value="1"/>
</dbReference>
<keyword evidence="18" id="KW-1185">Reference proteome</keyword>
<comment type="pathway">
    <text evidence="2 16">Cell wall biogenesis; peptidoglycan biosynthesis.</text>
</comment>
<dbReference type="Proteomes" id="UP000268229">
    <property type="component" value="Chromosome"/>
</dbReference>
<evidence type="ECO:0000256" key="8">
    <source>
        <dbReference type="ARBA" id="ARBA00022960"/>
    </source>
</evidence>
<feature type="transmembrane region" description="Helical" evidence="16">
    <location>
        <begin position="87"/>
        <end position="104"/>
    </location>
</feature>
<dbReference type="RefSeq" id="WP_085390040.1">
    <property type="nucleotide sequence ID" value="NZ_JBGNXI010000002.1"/>
</dbReference>
<keyword evidence="4 16" id="KW-0132">Cell division</keyword>
<evidence type="ECO:0000256" key="15">
    <source>
        <dbReference type="ARBA" id="ARBA00049902"/>
    </source>
</evidence>
<dbReference type="InterPro" id="IPR001182">
    <property type="entry name" value="FtsW/RodA"/>
</dbReference>
<comment type="catalytic activity">
    <reaction evidence="15 16">
        <text>[GlcNAc-(1-&gt;4)-Mur2Ac(oyl-L-Ala-gamma-D-Glu-L-Lys-D-Ala-D-Ala)](n)-di-trans,octa-cis-undecaprenyl diphosphate + beta-D-GlcNAc-(1-&gt;4)-Mur2Ac(oyl-L-Ala-gamma-D-Glu-L-Lys-D-Ala-D-Ala)-di-trans,octa-cis-undecaprenyl diphosphate = [GlcNAc-(1-&gt;4)-Mur2Ac(oyl-L-Ala-gamma-D-Glu-L-Lys-D-Ala-D-Ala)](n+1)-di-trans,octa-cis-undecaprenyl diphosphate + di-trans,octa-cis-undecaprenyl diphosphate + H(+)</text>
        <dbReference type="Rhea" id="RHEA:23708"/>
        <dbReference type="Rhea" id="RHEA-COMP:9602"/>
        <dbReference type="Rhea" id="RHEA-COMP:9603"/>
        <dbReference type="ChEBI" id="CHEBI:15378"/>
        <dbReference type="ChEBI" id="CHEBI:58405"/>
        <dbReference type="ChEBI" id="CHEBI:60033"/>
        <dbReference type="ChEBI" id="CHEBI:78435"/>
        <dbReference type="EC" id="2.4.99.28"/>
    </reaction>
</comment>
<sequence>MITESKILDRKILRNGHKIDQSLLWMVVLMAAFSLMMIYSASIAYAAHDGGDKWFYFNRQAMFLSAGALFGLIAAKIPMVRWKKMTPLVLSVSLILLVAVLVVGREINGAKRWIHLGPVNLQPTEIFKMAVILYLSSFFTRRAEILKQFKKVGFSAVPVGIGLGLIMLEPDFGSFVVVTAVAMGLLFLAGLPWRWFMMMVGIGLASMIGLIAVAPYRMARVAAFLNPWEDPLGKGYQLTHSLMAIARGEWFGVGLGASLEKRFYLPEAHTDFILAVIGEEFGFVGIFVLILCYAWLVWRAFSIGKQARDLELYFGAYVSKGIGIWLGIQSFFNIGVNIGLLPTKGLTLPLMSYGGSAVIIMLVCMALLLRIDYENRLKLRGYKVEG</sequence>
<dbReference type="GO" id="GO:0008955">
    <property type="term" value="F:peptidoglycan glycosyltransferase activity"/>
    <property type="evidence" value="ECO:0007669"/>
    <property type="project" value="UniProtKB-UniRule"/>
</dbReference>
<dbReference type="GO" id="GO:0071555">
    <property type="term" value="P:cell wall organization"/>
    <property type="evidence" value="ECO:0007669"/>
    <property type="project" value="UniProtKB-KW"/>
</dbReference>
<organism evidence="17 18">
    <name type="scientific">Neisseria animaloris</name>
    <dbReference type="NCBI Taxonomy" id="326522"/>
    <lineage>
        <taxon>Bacteria</taxon>
        <taxon>Pseudomonadati</taxon>
        <taxon>Pseudomonadota</taxon>
        <taxon>Betaproteobacteria</taxon>
        <taxon>Neisseriales</taxon>
        <taxon>Neisseriaceae</taxon>
        <taxon>Neisseria</taxon>
    </lineage>
</organism>
<evidence type="ECO:0000256" key="5">
    <source>
        <dbReference type="ARBA" id="ARBA00022676"/>
    </source>
</evidence>
<evidence type="ECO:0000313" key="18">
    <source>
        <dbReference type="Proteomes" id="UP000268229"/>
    </source>
</evidence>
<comment type="subcellular location">
    <subcellularLocation>
        <location evidence="16">Cell inner membrane</location>
        <topology evidence="16">Multi-pass membrane protein</topology>
    </subcellularLocation>
    <subcellularLocation>
        <location evidence="1">Cell membrane</location>
        <topology evidence="1">Multi-pass membrane protein</topology>
    </subcellularLocation>
    <text evidence="16">Localizes to the division septum.</text>
</comment>